<name>A0ABP5BV58_9ACTN</name>
<proteinExistence type="predicted"/>
<evidence type="ECO:0000313" key="2">
    <source>
        <dbReference type="EMBL" id="GAA1951293.1"/>
    </source>
</evidence>
<protein>
    <submittedName>
        <fullName evidence="2">DUF885 domain-containing protein</fullName>
    </submittedName>
</protein>
<dbReference type="InterPro" id="IPR010281">
    <property type="entry name" value="DUF885"/>
</dbReference>
<dbReference type="PANTHER" id="PTHR33361:SF15">
    <property type="entry name" value="DUF885 FAMILY LIPOPROTEIN"/>
    <property type="match status" value="1"/>
</dbReference>
<reference evidence="3" key="1">
    <citation type="journal article" date="2019" name="Int. J. Syst. Evol. Microbiol.">
        <title>The Global Catalogue of Microorganisms (GCM) 10K type strain sequencing project: providing services to taxonomists for standard genome sequencing and annotation.</title>
        <authorList>
            <consortium name="The Broad Institute Genomics Platform"/>
            <consortium name="The Broad Institute Genome Sequencing Center for Infectious Disease"/>
            <person name="Wu L."/>
            <person name="Ma J."/>
        </authorList>
    </citation>
    <scope>NUCLEOTIDE SEQUENCE [LARGE SCALE GENOMIC DNA]</scope>
    <source>
        <strain evidence="3">JCM 16013</strain>
    </source>
</reference>
<organism evidence="2 3">
    <name type="scientific">Catenulispora subtropica</name>
    <dbReference type="NCBI Taxonomy" id="450798"/>
    <lineage>
        <taxon>Bacteria</taxon>
        <taxon>Bacillati</taxon>
        <taxon>Actinomycetota</taxon>
        <taxon>Actinomycetes</taxon>
        <taxon>Catenulisporales</taxon>
        <taxon>Catenulisporaceae</taxon>
        <taxon>Catenulispora</taxon>
    </lineage>
</organism>
<evidence type="ECO:0000313" key="3">
    <source>
        <dbReference type="Proteomes" id="UP001499854"/>
    </source>
</evidence>
<dbReference type="Pfam" id="PF05960">
    <property type="entry name" value="DUF885"/>
    <property type="match status" value="1"/>
</dbReference>
<dbReference type="PANTHER" id="PTHR33361">
    <property type="entry name" value="GLR0591 PROTEIN"/>
    <property type="match status" value="1"/>
</dbReference>
<evidence type="ECO:0000256" key="1">
    <source>
        <dbReference type="SAM" id="Coils"/>
    </source>
</evidence>
<feature type="coiled-coil region" evidence="1">
    <location>
        <begin position="246"/>
        <end position="273"/>
    </location>
</feature>
<sequence length="568" mass="62918">MVETMADTPDIAFERLAATILDGFWFHYPDWASTLGLHEHDARLSDRSAEGLAAESAWLAERAAELAEVDIAQLSVQNRVDAAILATRLRMMRFFLDDLHEYEWNPAEANPGVALYTLLARDYAPVATRLTAFAGRLRQVPAALTANRVLLAGKQLSRIHLELAIGQFEGTVDLLGGELEAALEEAEEVRPAIDAVRPAALEALRDHIAWLKERLAAGDAGEEDFRDPRIGAELFARKLSLHLDAEADAAAILARAEADLERVTEEITQAAADYEGVAVPEDAAERSALVRRVLNRLAEAVPDDDTVLEYARSAVLEQIAFVRGHDLMTVYDDPYEVVAMPEVHRGVAVAYCDPPGPLEPAEAGVQTILAISPTPEDWTQERVDSFFREYNLHMVHNLMVHEAMPGHLLQLQHSQRFESPTPIRAALWSGSFVEGWAVYAEELMARHGYPGAGDPAGVRLQQLKMQLRMIINTILDGRVHGHGMTEDEAMALMMDRGFQEEGEAAGKWRRALLSSAQLSTYYVGYTEVSDLVRDLRAAHPDWTERQLHDAVLGHGSPAVRYLRELLAL</sequence>
<comment type="caution">
    <text evidence="2">The sequence shown here is derived from an EMBL/GenBank/DDBJ whole genome shotgun (WGS) entry which is preliminary data.</text>
</comment>
<keyword evidence="1" id="KW-0175">Coiled coil</keyword>
<gene>
    <name evidence="2" type="ORF">GCM10009838_03030</name>
</gene>
<dbReference type="EMBL" id="BAAAQM010000001">
    <property type="protein sequence ID" value="GAA1951293.1"/>
    <property type="molecule type" value="Genomic_DNA"/>
</dbReference>
<accession>A0ABP5BV58</accession>
<keyword evidence="3" id="KW-1185">Reference proteome</keyword>
<dbReference type="Proteomes" id="UP001499854">
    <property type="component" value="Unassembled WGS sequence"/>
</dbReference>